<comment type="subcellular location">
    <subcellularLocation>
        <location evidence="1">Cell membrane</location>
        <topology evidence="1">Multi-pass membrane protein</topology>
    </subcellularLocation>
</comment>
<feature type="transmembrane region" description="Helical" evidence="8">
    <location>
        <begin position="215"/>
        <end position="236"/>
    </location>
</feature>
<dbReference type="RefSeq" id="WP_109827822.1">
    <property type="nucleotide sequence ID" value="NZ_CP029494.1"/>
</dbReference>
<gene>
    <name evidence="9" type="ORF">DKM44_13355</name>
</gene>
<evidence type="ECO:0000256" key="6">
    <source>
        <dbReference type="ARBA" id="ARBA00022989"/>
    </source>
</evidence>
<sequence>MLSALLTVVVPVLLILSLGALAGHKLALDSSTINRLSLYLLTPALALNTLLHTQAKPRELAVLVVSYYLLAGAGVLLGFLAAYRQPDATRRAVMGSVAIGNNGNYGLPVALFALGQAGFDQALVIFLSSVVLTFTAGPLIFGAGGGIGPTLRGVFRLPVVWCVAAALIMRSLHLSLPLGLDRGLGLISGATLPMVLLSLGVQLGTGGRPSLSAPVWLASGLRVAVMPLLAFGIGYLTGLRGLHLQGLVLSSAMPTAVNAFILSKEYRADSDTVASTVLVTTLLSIVGVAVVVPLLGHLP</sequence>
<feature type="transmembrane region" description="Helical" evidence="8">
    <location>
        <begin position="184"/>
        <end position="203"/>
    </location>
</feature>
<dbReference type="EMBL" id="CP029494">
    <property type="protein sequence ID" value="AWN24096.1"/>
    <property type="molecule type" value="Genomic_DNA"/>
</dbReference>
<dbReference type="GO" id="GO:0005886">
    <property type="term" value="C:plasma membrane"/>
    <property type="evidence" value="ECO:0007669"/>
    <property type="project" value="UniProtKB-SubCell"/>
</dbReference>
<feature type="transmembrane region" description="Helical" evidence="8">
    <location>
        <begin position="242"/>
        <end position="261"/>
    </location>
</feature>
<evidence type="ECO:0000313" key="10">
    <source>
        <dbReference type="Proteomes" id="UP000245368"/>
    </source>
</evidence>
<keyword evidence="4" id="KW-1003">Cell membrane</keyword>
<evidence type="ECO:0000256" key="1">
    <source>
        <dbReference type="ARBA" id="ARBA00004651"/>
    </source>
</evidence>
<dbReference type="AlphaFoldDB" id="A0A2Z3JJD2"/>
<evidence type="ECO:0000313" key="9">
    <source>
        <dbReference type="EMBL" id="AWN24096.1"/>
    </source>
</evidence>
<keyword evidence="6 8" id="KW-1133">Transmembrane helix</keyword>
<feature type="transmembrane region" description="Helical" evidence="8">
    <location>
        <begin position="153"/>
        <end position="172"/>
    </location>
</feature>
<dbReference type="OrthoDB" id="527159at2"/>
<protein>
    <submittedName>
        <fullName evidence="9">Transporter</fullName>
    </submittedName>
</protein>
<feature type="transmembrane region" description="Helical" evidence="8">
    <location>
        <begin position="122"/>
        <end position="141"/>
    </location>
</feature>
<dbReference type="Pfam" id="PF03547">
    <property type="entry name" value="Mem_trans"/>
    <property type="match status" value="2"/>
</dbReference>
<dbReference type="KEGG" id="dez:DKM44_13355"/>
<keyword evidence="10" id="KW-1185">Reference proteome</keyword>
<evidence type="ECO:0000256" key="7">
    <source>
        <dbReference type="ARBA" id="ARBA00023136"/>
    </source>
</evidence>
<keyword evidence="7 8" id="KW-0472">Membrane</keyword>
<evidence type="ECO:0000256" key="4">
    <source>
        <dbReference type="ARBA" id="ARBA00022475"/>
    </source>
</evidence>
<organism evidence="9 10">
    <name type="scientific">Deinococcus irradiatisoli</name>
    <dbReference type="NCBI Taxonomy" id="2202254"/>
    <lineage>
        <taxon>Bacteria</taxon>
        <taxon>Thermotogati</taxon>
        <taxon>Deinococcota</taxon>
        <taxon>Deinococci</taxon>
        <taxon>Deinococcales</taxon>
        <taxon>Deinococcaceae</taxon>
        <taxon>Deinococcus</taxon>
    </lineage>
</organism>
<evidence type="ECO:0000256" key="8">
    <source>
        <dbReference type="SAM" id="Phobius"/>
    </source>
</evidence>
<comment type="similarity">
    <text evidence="2">Belongs to the auxin efflux carrier (TC 2.A.69) family.</text>
</comment>
<evidence type="ECO:0000256" key="2">
    <source>
        <dbReference type="ARBA" id="ARBA00010145"/>
    </source>
</evidence>
<keyword evidence="3" id="KW-0813">Transport</keyword>
<feature type="transmembrane region" description="Helical" evidence="8">
    <location>
        <begin position="32"/>
        <end position="51"/>
    </location>
</feature>
<dbReference type="GO" id="GO:0055085">
    <property type="term" value="P:transmembrane transport"/>
    <property type="evidence" value="ECO:0007669"/>
    <property type="project" value="InterPro"/>
</dbReference>
<dbReference type="Proteomes" id="UP000245368">
    <property type="component" value="Chromosome"/>
</dbReference>
<dbReference type="InterPro" id="IPR004776">
    <property type="entry name" value="Mem_transp_PIN-like"/>
</dbReference>
<evidence type="ECO:0000256" key="5">
    <source>
        <dbReference type="ARBA" id="ARBA00022692"/>
    </source>
</evidence>
<dbReference type="Gene3D" id="1.20.1530.20">
    <property type="match status" value="1"/>
</dbReference>
<feature type="transmembrane region" description="Helical" evidence="8">
    <location>
        <begin position="60"/>
        <end position="83"/>
    </location>
</feature>
<keyword evidence="5 8" id="KW-0812">Transmembrane</keyword>
<feature type="transmembrane region" description="Helical" evidence="8">
    <location>
        <begin position="273"/>
        <end position="296"/>
    </location>
</feature>
<evidence type="ECO:0000256" key="3">
    <source>
        <dbReference type="ARBA" id="ARBA00022448"/>
    </source>
</evidence>
<name>A0A2Z3JJD2_9DEIO</name>
<proteinExistence type="inferred from homology"/>
<dbReference type="InterPro" id="IPR038770">
    <property type="entry name" value="Na+/solute_symporter_sf"/>
</dbReference>
<dbReference type="PANTHER" id="PTHR36838">
    <property type="entry name" value="AUXIN EFFLUX CARRIER FAMILY PROTEIN"/>
    <property type="match status" value="1"/>
</dbReference>
<accession>A0A2Z3JJD2</accession>
<dbReference type="PANTHER" id="PTHR36838:SF1">
    <property type="entry name" value="SLR1864 PROTEIN"/>
    <property type="match status" value="1"/>
</dbReference>
<reference evidence="9 10" key="1">
    <citation type="submission" date="2018-05" db="EMBL/GenBank/DDBJ databases">
        <title>Complete Genome Sequence of Deinococcus sp. strain 17bor-2.</title>
        <authorList>
            <person name="Srinivasan S."/>
        </authorList>
    </citation>
    <scope>NUCLEOTIDE SEQUENCE [LARGE SCALE GENOMIC DNA]</scope>
    <source>
        <strain evidence="9 10">17bor-2</strain>
    </source>
</reference>